<organism evidence="2 3">
    <name type="scientific">Phakopsora pachyrhizi</name>
    <name type="common">Asian soybean rust disease fungus</name>
    <dbReference type="NCBI Taxonomy" id="170000"/>
    <lineage>
        <taxon>Eukaryota</taxon>
        <taxon>Fungi</taxon>
        <taxon>Dikarya</taxon>
        <taxon>Basidiomycota</taxon>
        <taxon>Pucciniomycotina</taxon>
        <taxon>Pucciniomycetes</taxon>
        <taxon>Pucciniales</taxon>
        <taxon>Phakopsoraceae</taxon>
        <taxon>Phakopsora</taxon>
    </lineage>
</organism>
<dbReference type="Proteomes" id="UP001153365">
    <property type="component" value="Unassembled WGS sequence"/>
</dbReference>
<feature type="compositionally biased region" description="Polar residues" evidence="1">
    <location>
        <begin position="1"/>
        <end position="18"/>
    </location>
</feature>
<keyword evidence="3" id="KW-1185">Reference proteome</keyword>
<dbReference type="InterPro" id="IPR029044">
    <property type="entry name" value="Nucleotide-diphossugar_trans"/>
</dbReference>
<dbReference type="AlphaFoldDB" id="A0AAV0BPF6"/>
<reference evidence="2" key="1">
    <citation type="submission" date="2022-06" db="EMBL/GenBank/DDBJ databases">
        <authorList>
            <consortium name="SYNGENTA / RWTH Aachen University"/>
        </authorList>
    </citation>
    <scope>NUCLEOTIDE SEQUENCE</scope>
</reference>
<dbReference type="EMBL" id="CALTRL010005964">
    <property type="protein sequence ID" value="CAH7688241.1"/>
    <property type="molecule type" value="Genomic_DNA"/>
</dbReference>
<gene>
    <name evidence="2" type="ORF">PPACK8108_LOCUS23177</name>
</gene>
<feature type="compositionally biased region" description="Low complexity" evidence="1">
    <location>
        <begin position="19"/>
        <end position="36"/>
    </location>
</feature>
<proteinExistence type="predicted"/>
<name>A0AAV0BPF6_PHAPC</name>
<dbReference type="SUPFAM" id="SSF53448">
    <property type="entry name" value="Nucleotide-diphospho-sugar transferases"/>
    <property type="match status" value="1"/>
</dbReference>
<evidence type="ECO:0000313" key="3">
    <source>
        <dbReference type="Proteomes" id="UP001153365"/>
    </source>
</evidence>
<evidence type="ECO:0000313" key="2">
    <source>
        <dbReference type="EMBL" id="CAH7688241.1"/>
    </source>
</evidence>
<comment type="caution">
    <text evidence="2">The sequence shown here is derived from an EMBL/GenBank/DDBJ whole genome shotgun (WGS) entry which is preliminary data.</text>
</comment>
<dbReference type="Gene3D" id="3.90.550.10">
    <property type="entry name" value="Spore Coat Polysaccharide Biosynthesis Protein SpsA, Chain A"/>
    <property type="match status" value="1"/>
</dbReference>
<dbReference type="CDD" id="cd00761">
    <property type="entry name" value="Glyco_tranf_GTA_type"/>
    <property type="match status" value="1"/>
</dbReference>
<feature type="region of interest" description="Disordered" evidence="1">
    <location>
        <begin position="1"/>
        <end position="41"/>
    </location>
</feature>
<sequence>MVNNRSTNQNRNHRQQPTEQLNSENHQNSNSNSNSLVRRQPVQKSLSSTLIQALYLKPTSITQRDSSNHNQTNKHHHYSPLRLICLLISPFNRIGLGYRASSIILILITFGIIDLLKNPQNSSIDPDCGPNRAGLIKTRSQLIRLRDRMRDEPFEILRGLEALPDFETELSQQSFDLAGRWLRSINGSQSISQRSNQLTATTTLTSQPDVTAVILNWNRPESVIVIVGHLCRYEFVESVIVWNNNPTRPLTGDDFRSTQCPNRKIRIYNSPTNQYFFARYLACLQSSTRFCFFQDDDCIVRSIRTMYYQFKSLQPDQALVVVQSDPTYSVMYNWEWCFKNQLENLNTCFAWLGHGSFVSKSAVSEFVNWIGDQSLSSDLIALSDNFFTTSLNREPSVIVQKEIVALSLNPNDGFSDGRLGLERNRIYIQKGVERLANQLSQGTQLRLGNTRPKKEALVEIKANEKFDRYFLLTNIESFDKENRPTFKKFDDDYGLNDWEDRLGNIGMKLGRLSNYKKSKRREDESNGWKGGREEWLRLEDEAVRFGQFAAMDGNNDTFWKPNSCESKPTSLSQSQPQKCSVSLLTPGVRLTFYIFFKKMYRY</sequence>
<accession>A0AAV0BPF6</accession>
<protein>
    <submittedName>
        <fullName evidence="2">Expressed protein</fullName>
    </submittedName>
</protein>
<evidence type="ECO:0000256" key="1">
    <source>
        <dbReference type="SAM" id="MobiDB-lite"/>
    </source>
</evidence>